<dbReference type="EMBL" id="CP040098">
    <property type="protein sequence ID" value="QCQ22958.1"/>
    <property type="molecule type" value="Genomic_DNA"/>
</dbReference>
<dbReference type="OrthoDB" id="5395125at2"/>
<gene>
    <name evidence="2" type="ORF">FDQ92_12740</name>
</gene>
<evidence type="ECO:0000259" key="1">
    <source>
        <dbReference type="Pfam" id="PF14417"/>
    </source>
</evidence>
<feature type="domain" description="MEDS" evidence="1">
    <location>
        <begin position="18"/>
        <end position="174"/>
    </location>
</feature>
<reference evidence="2 3" key="2">
    <citation type="submission" date="2019-05" db="EMBL/GenBank/DDBJ databases">
        <authorList>
            <person name="Suflita J.M."/>
            <person name="Marks C.R."/>
        </authorList>
    </citation>
    <scope>NUCLEOTIDE SEQUENCE [LARGE SCALE GENOMIC DNA]</scope>
    <source>
        <strain evidence="2 3">ALDC</strain>
    </source>
</reference>
<accession>A0A4P8L4T0</accession>
<dbReference type="InterPro" id="IPR025847">
    <property type="entry name" value="MEDS_domain"/>
</dbReference>
<reference evidence="2 3" key="1">
    <citation type="submission" date="2019-05" db="EMBL/GenBank/DDBJ databases">
        <title>The Complete Genome Sequence of the n-alkane-degrading Desulfoglaeba alkanexedens ALDC reveals multiple alkylsuccinate synthase gene clusters.</title>
        <authorList>
            <person name="Callaghan A.V."/>
            <person name="Davidova I.A."/>
            <person name="Duncan K.E."/>
            <person name="Morris B."/>
            <person name="McInerney M.J."/>
        </authorList>
    </citation>
    <scope>NUCLEOTIDE SEQUENCE [LARGE SCALE GENOMIC DNA]</scope>
    <source>
        <strain evidence="2 3">ALDC</strain>
    </source>
</reference>
<evidence type="ECO:0000313" key="3">
    <source>
        <dbReference type="Proteomes" id="UP000298602"/>
    </source>
</evidence>
<dbReference type="Pfam" id="PF14417">
    <property type="entry name" value="MEDS"/>
    <property type="match status" value="1"/>
</dbReference>
<dbReference type="KEGG" id="dax:FDQ92_12740"/>
<sequence length="220" mass="24971">MTMHFTPSSRKDLIFPKHTCLLYRRPADRIESTKAFVREGLALEERILWVTADIPDPSSPGAVQEAFGAPIREGQLVVLPPKGFVLREGRFQPRAVMAFIREEGKKALESGWNGLRIICDMSWAIQGFAGSEHLIEYEIHLGELLQARGLRILCQYELTRFPPALLLYVITAHPHIAFKGRIAHNPFYLVLPPSMLEMPPKTTLELWLAKLAESEEARVF</sequence>
<dbReference type="AlphaFoldDB" id="A0A4P8L4T0"/>
<proteinExistence type="predicted"/>
<protein>
    <recommendedName>
        <fullName evidence="1">MEDS domain-containing protein</fullName>
    </recommendedName>
</protein>
<name>A0A4P8L4T0_9BACT</name>
<evidence type="ECO:0000313" key="2">
    <source>
        <dbReference type="EMBL" id="QCQ22958.1"/>
    </source>
</evidence>
<organism evidence="2 3">
    <name type="scientific">Desulfoglaeba alkanexedens ALDC</name>
    <dbReference type="NCBI Taxonomy" id="980445"/>
    <lineage>
        <taxon>Bacteria</taxon>
        <taxon>Pseudomonadati</taxon>
        <taxon>Thermodesulfobacteriota</taxon>
        <taxon>Syntrophobacteria</taxon>
        <taxon>Syntrophobacterales</taxon>
        <taxon>Syntrophobacteraceae</taxon>
        <taxon>Desulfoglaeba</taxon>
    </lineage>
</organism>
<keyword evidence="3" id="KW-1185">Reference proteome</keyword>
<dbReference type="Proteomes" id="UP000298602">
    <property type="component" value="Chromosome"/>
</dbReference>
<dbReference type="RefSeq" id="WP_137425241.1">
    <property type="nucleotide sequence ID" value="NZ_CP040098.1"/>
</dbReference>